<dbReference type="EMBL" id="CAUJNA010000995">
    <property type="protein sequence ID" value="CAJ1383191.1"/>
    <property type="molecule type" value="Genomic_DNA"/>
</dbReference>
<evidence type="ECO:0000313" key="2">
    <source>
        <dbReference type="Proteomes" id="UP001178507"/>
    </source>
</evidence>
<organism evidence="1 2">
    <name type="scientific">Effrenium voratum</name>
    <dbReference type="NCBI Taxonomy" id="2562239"/>
    <lineage>
        <taxon>Eukaryota</taxon>
        <taxon>Sar</taxon>
        <taxon>Alveolata</taxon>
        <taxon>Dinophyceae</taxon>
        <taxon>Suessiales</taxon>
        <taxon>Symbiodiniaceae</taxon>
        <taxon>Effrenium</taxon>
    </lineage>
</organism>
<reference evidence="1" key="1">
    <citation type="submission" date="2023-08" db="EMBL/GenBank/DDBJ databases">
        <authorList>
            <person name="Chen Y."/>
            <person name="Shah S."/>
            <person name="Dougan E. K."/>
            <person name="Thang M."/>
            <person name="Chan C."/>
        </authorList>
    </citation>
    <scope>NUCLEOTIDE SEQUENCE</scope>
</reference>
<dbReference type="AlphaFoldDB" id="A0AA36MX92"/>
<evidence type="ECO:0000313" key="1">
    <source>
        <dbReference type="EMBL" id="CAJ1383191.1"/>
    </source>
</evidence>
<protein>
    <submittedName>
        <fullName evidence="1">Uncharacterized protein</fullName>
    </submittedName>
</protein>
<sequence>MHKAFEELSRTLAAQDLQESEDLARSLRLEAQQQQQETSLWRDSQALEDEVRWVHSELQAGQAEHCALMVEMGGARSSRFDGVESEERFPLAEVEFVSSSLRLESEDLLLAERENINQVHGLEEQEACLAADIKRTEDSTAAYRRQAALLLRSQQTQRGKIALLREEISEVRF</sequence>
<accession>A0AA36MX92</accession>
<dbReference type="Proteomes" id="UP001178507">
    <property type="component" value="Unassembled WGS sequence"/>
</dbReference>
<comment type="caution">
    <text evidence="1">The sequence shown here is derived from an EMBL/GenBank/DDBJ whole genome shotgun (WGS) entry which is preliminary data.</text>
</comment>
<gene>
    <name evidence="1" type="ORF">EVOR1521_LOCUS10371</name>
</gene>
<keyword evidence="2" id="KW-1185">Reference proteome</keyword>
<proteinExistence type="predicted"/>
<name>A0AA36MX92_9DINO</name>